<evidence type="ECO:0000256" key="1">
    <source>
        <dbReference type="ARBA" id="ARBA00004170"/>
    </source>
</evidence>
<reference evidence="10" key="1">
    <citation type="submission" date="2016-06" db="EMBL/GenBank/DDBJ databases">
        <title>Pandoraea oxalativorans DSM 23570 Genome Sequencing.</title>
        <authorList>
            <person name="Ee R."/>
            <person name="Lim Y.-L."/>
            <person name="Yong D."/>
            <person name="Yin W.-F."/>
            <person name="Chan K.-G."/>
        </authorList>
    </citation>
    <scope>NUCLEOTIDE SEQUENCE</scope>
    <source>
        <strain evidence="10">DSM 23570</strain>
    </source>
</reference>
<evidence type="ECO:0000313" key="11">
    <source>
        <dbReference type="Proteomes" id="UP000035050"/>
    </source>
</evidence>
<evidence type="ECO:0000256" key="6">
    <source>
        <dbReference type="ARBA" id="ARBA00039545"/>
    </source>
</evidence>
<evidence type="ECO:0000313" key="10">
    <source>
        <dbReference type="EMBL" id="AKC71251.1"/>
    </source>
</evidence>
<evidence type="ECO:0000259" key="8">
    <source>
        <dbReference type="Pfam" id="PF00501"/>
    </source>
</evidence>
<dbReference type="Pfam" id="PF00501">
    <property type="entry name" value="AMP-binding"/>
    <property type="match status" value="1"/>
</dbReference>
<comment type="subcellular location">
    <subcellularLocation>
        <location evidence="1">Membrane</location>
        <topology evidence="1">Peripheral membrane protein</topology>
    </subcellularLocation>
</comment>
<dbReference type="PANTHER" id="PTHR43767">
    <property type="entry name" value="LONG-CHAIN-FATTY-ACID--COA LIGASE"/>
    <property type="match status" value="1"/>
</dbReference>
<keyword evidence="3 10" id="KW-0436">Ligase</keyword>
<dbReference type="HOGENOM" id="CLU_000022_59_7_4"/>
<dbReference type="InterPro" id="IPR050237">
    <property type="entry name" value="ATP-dep_AMP-bd_enzyme"/>
</dbReference>
<dbReference type="GO" id="GO:0016020">
    <property type="term" value="C:membrane"/>
    <property type="evidence" value="ECO:0007669"/>
    <property type="project" value="UniProtKB-SubCell"/>
</dbReference>
<dbReference type="Gene3D" id="2.30.38.10">
    <property type="entry name" value="Luciferase, Domain 3"/>
    <property type="match status" value="1"/>
</dbReference>
<evidence type="ECO:0000256" key="7">
    <source>
        <dbReference type="ARBA" id="ARBA00042773"/>
    </source>
</evidence>
<proteinExistence type="predicted"/>
<dbReference type="KEGG" id="pox:MB84_19945"/>
<dbReference type="Gene3D" id="3.40.50.980">
    <property type="match status" value="2"/>
</dbReference>
<organism evidence="10 11">
    <name type="scientific">Pandoraea oxalativorans</name>
    <dbReference type="NCBI Taxonomy" id="573737"/>
    <lineage>
        <taxon>Bacteria</taxon>
        <taxon>Pseudomonadati</taxon>
        <taxon>Pseudomonadota</taxon>
        <taxon>Betaproteobacteria</taxon>
        <taxon>Burkholderiales</taxon>
        <taxon>Burkholderiaceae</taxon>
        <taxon>Pandoraea</taxon>
    </lineage>
</organism>
<accession>A0A0E3YCT3</accession>
<dbReference type="Gene3D" id="3.30.300.30">
    <property type="match status" value="1"/>
</dbReference>
<dbReference type="InterPro" id="IPR020845">
    <property type="entry name" value="AMP-binding_CS"/>
</dbReference>
<keyword evidence="11" id="KW-1185">Reference proteome</keyword>
<dbReference type="InterPro" id="IPR000873">
    <property type="entry name" value="AMP-dep_synth/lig_dom"/>
</dbReference>
<dbReference type="AlphaFoldDB" id="A0A0E3YCT3"/>
<evidence type="ECO:0000256" key="2">
    <source>
        <dbReference type="ARBA" id="ARBA00005005"/>
    </source>
</evidence>
<dbReference type="EC" id="6.2.1.3" evidence="5"/>
<dbReference type="EMBL" id="CP011253">
    <property type="protein sequence ID" value="AKC71251.1"/>
    <property type="molecule type" value="Genomic_DNA"/>
</dbReference>
<feature type="domain" description="AMP-binding enzyme C-terminal" evidence="9">
    <location>
        <begin position="461"/>
        <end position="538"/>
    </location>
</feature>
<dbReference type="InterPro" id="IPR045851">
    <property type="entry name" value="AMP-bd_C_sf"/>
</dbReference>
<feature type="domain" description="AMP-dependent synthetase/ligase" evidence="8">
    <location>
        <begin position="38"/>
        <end position="407"/>
    </location>
</feature>
<sequence>MSGIFHPIDGVTYCAPDLAQRYFASNAWYDITLGDALRASAARVPERPAYLSDEATLSFATLDQRSERLGAALLELGLRPGDRAIFQMGTNVDTVVALMGAYKAGVVPVCAVPQYREVEIGQLASQSNARAYFVQADFSAFDLVGFARQMMDRHASVEHLLVARGRVGHEAVAGSRAIDRLIDDMPLERARAVLADIQIGSEDVLSFQLSGGTTGVPKIIPRFHAEYIGHSLAWMRHIGMTEHSRMIWSLPLLHNAGQLYVLASTVASGMTTVLMPRVDIARMLTLIEMHRVTHGLSIGPVAPQMIAYKDIAKHDLTSLQLFGTMSRADSLEAHLGVPCFNLYGTTEGLLMGAGAHLAPDLRHHTQGLSGCEDDEIRVLAPGTDTPVEDGTPGELCFRGPSSLRGYFNAPEATAQTLTPDGFVRTGDMVTAKVIDGVRCFAFEGRLRDNINRGGEKIGCEEVEAFVSHHPAVADAKLVAMPDPVFGERACVYLVLRPGQPAPSVGELGAFLVSHGLAKFKCPERIEIIDEFPVTRVGKVDKASLRSAIAGRVASETALAASARPQPAREDA</sequence>
<evidence type="ECO:0000259" key="9">
    <source>
        <dbReference type="Pfam" id="PF13193"/>
    </source>
</evidence>
<dbReference type="PATRIC" id="fig|573737.6.peg.4972"/>
<dbReference type="Proteomes" id="UP000035050">
    <property type="component" value="Chromosome"/>
</dbReference>
<evidence type="ECO:0000256" key="5">
    <source>
        <dbReference type="ARBA" id="ARBA00026121"/>
    </source>
</evidence>
<dbReference type="RefSeq" id="WP_046292397.1">
    <property type="nucleotide sequence ID" value="NZ_CP011253.3"/>
</dbReference>
<dbReference type="OrthoDB" id="9766486at2"/>
<keyword evidence="4" id="KW-0472">Membrane</keyword>
<dbReference type="PROSITE" id="PS00455">
    <property type="entry name" value="AMP_BINDING"/>
    <property type="match status" value="1"/>
</dbReference>
<dbReference type="PANTHER" id="PTHR43767:SF8">
    <property type="entry name" value="LONG-CHAIN-FATTY-ACID--COA LIGASE"/>
    <property type="match status" value="1"/>
</dbReference>
<evidence type="ECO:0000256" key="4">
    <source>
        <dbReference type="ARBA" id="ARBA00023136"/>
    </source>
</evidence>
<evidence type="ECO:0000256" key="3">
    <source>
        <dbReference type="ARBA" id="ARBA00022598"/>
    </source>
</evidence>
<dbReference type="SUPFAM" id="SSF56801">
    <property type="entry name" value="Acetyl-CoA synthetase-like"/>
    <property type="match status" value="1"/>
</dbReference>
<gene>
    <name evidence="10" type="ORF">MB84_19945</name>
</gene>
<dbReference type="InterPro" id="IPR025110">
    <property type="entry name" value="AMP-bd_C"/>
</dbReference>
<name>A0A0E3YCT3_9BURK</name>
<comment type="pathway">
    <text evidence="2">Lipid metabolism; fatty acid beta-oxidation.</text>
</comment>
<protein>
    <recommendedName>
        <fullName evidence="6">Long-chain-fatty-acid--CoA ligase</fullName>
        <ecNumber evidence="5">6.2.1.3</ecNumber>
    </recommendedName>
    <alternativeName>
        <fullName evidence="7">Long-chain acyl-CoA synthetase</fullName>
    </alternativeName>
</protein>
<dbReference type="Pfam" id="PF13193">
    <property type="entry name" value="AMP-binding_C"/>
    <property type="match status" value="1"/>
</dbReference>
<dbReference type="GO" id="GO:0004467">
    <property type="term" value="F:long-chain fatty acid-CoA ligase activity"/>
    <property type="evidence" value="ECO:0007669"/>
    <property type="project" value="UniProtKB-EC"/>
</dbReference>